<evidence type="ECO:0008006" key="2">
    <source>
        <dbReference type="Google" id="ProtNLM"/>
    </source>
</evidence>
<name>A0A6C0DJK2_9ZZZZ</name>
<dbReference type="EMBL" id="MN739626">
    <property type="protein sequence ID" value="QHT16611.1"/>
    <property type="molecule type" value="Genomic_DNA"/>
</dbReference>
<protein>
    <recommendedName>
        <fullName evidence="2">Nucleotide-diphospho-sugar transferase domain-containing protein</fullName>
    </recommendedName>
</protein>
<sequence>MNKNNCICLICYKPNGISIDFLSKFTNYDIYIIIDDNTIEYKNKYTEYVNINIIQIKNEDCKINGFSDVGFFEENLKITGWDKAVYYFSTINTIYKNIWLLEEDVFLYNEKTLTDIDFKYKDSDLLSSIWRKPYISDERDMWEHWPKIDIKFPPPYYSAMICAIRVTQTLLNKIKDYATEYKVLFFSEALFPTICKMHNLKYDTPTEFNNIVYKKAYKDTDIDENNLFHPVKDIAKHKYYRDILKTKLYIK</sequence>
<accession>A0A6C0DJK2</accession>
<proteinExistence type="predicted"/>
<evidence type="ECO:0000313" key="1">
    <source>
        <dbReference type="EMBL" id="QHT16611.1"/>
    </source>
</evidence>
<organism evidence="1">
    <name type="scientific">viral metagenome</name>
    <dbReference type="NCBI Taxonomy" id="1070528"/>
    <lineage>
        <taxon>unclassified sequences</taxon>
        <taxon>metagenomes</taxon>
        <taxon>organismal metagenomes</taxon>
    </lineage>
</organism>
<reference evidence="1" key="1">
    <citation type="journal article" date="2020" name="Nature">
        <title>Giant virus diversity and host interactions through global metagenomics.</title>
        <authorList>
            <person name="Schulz F."/>
            <person name="Roux S."/>
            <person name="Paez-Espino D."/>
            <person name="Jungbluth S."/>
            <person name="Walsh D.A."/>
            <person name="Denef V.J."/>
            <person name="McMahon K.D."/>
            <person name="Konstantinidis K.T."/>
            <person name="Eloe-Fadrosh E.A."/>
            <person name="Kyrpides N.C."/>
            <person name="Woyke T."/>
        </authorList>
    </citation>
    <scope>NUCLEOTIDE SEQUENCE</scope>
    <source>
        <strain evidence="1">GVMAG-M-3300023174-189</strain>
    </source>
</reference>
<dbReference type="AlphaFoldDB" id="A0A6C0DJK2"/>